<dbReference type="PANTHER" id="PTHR44154:SF1">
    <property type="entry name" value="QUINONE OXIDOREDUCTASE"/>
    <property type="match status" value="1"/>
</dbReference>
<dbReference type="InterPro" id="IPR011032">
    <property type="entry name" value="GroES-like_sf"/>
</dbReference>
<comment type="caution">
    <text evidence="7">The sequence shown here is derived from an EMBL/GenBank/DDBJ whole genome shotgun (WGS) entry which is preliminary data.</text>
</comment>
<dbReference type="CDD" id="cd05289">
    <property type="entry name" value="MDR_like_2"/>
    <property type="match status" value="1"/>
</dbReference>
<evidence type="ECO:0000256" key="3">
    <source>
        <dbReference type="ARBA" id="ARBA00022490"/>
    </source>
</evidence>
<evidence type="ECO:0000256" key="4">
    <source>
        <dbReference type="ARBA" id="ARBA00022857"/>
    </source>
</evidence>
<dbReference type="RefSeq" id="WP_108689279.1">
    <property type="nucleotide sequence ID" value="NZ_QCYK01000003.1"/>
</dbReference>
<dbReference type="GO" id="GO:0003723">
    <property type="term" value="F:RNA binding"/>
    <property type="evidence" value="ECO:0007669"/>
    <property type="project" value="UniProtKB-KW"/>
</dbReference>
<dbReference type="SMART" id="SM00829">
    <property type="entry name" value="PKS_ER"/>
    <property type="match status" value="1"/>
</dbReference>
<keyword evidence="8" id="KW-1185">Reference proteome</keyword>
<comment type="subunit">
    <text evidence="2">Homotetramer.</text>
</comment>
<dbReference type="Proteomes" id="UP000244450">
    <property type="component" value="Unassembled WGS sequence"/>
</dbReference>
<dbReference type="PROSITE" id="PS01162">
    <property type="entry name" value="QOR_ZETA_CRYSTAL"/>
    <property type="match status" value="1"/>
</dbReference>
<dbReference type="Gene3D" id="3.90.180.10">
    <property type="entry name" value="Medium-chain alcohol dehydrogenases, catalytic domain"/>
    <property type="match status" value="1"/>
</dbReference>
<dbReference type="InterPro" id="IPR020843">
    <property type="entry name" value="ER"/>
</dbReference>
<name>A0A2T7BEH2_9BACT</name>
<dbReference type="InterPro" id="IPR002364">
    <property type="entry name" value="Quin_OxRdtase/zeta-crystal_CS"/>
</dbReference>
<dbReference type="PANTHER" id="PTHR44154">
    <property type="entry name" value="QUINONE OXIDOREDUCTASE"/>
    <property type="match status" value="1"/>
</dbReference>
<evidence type="ECO:0000313" key="7">
    <source>
        <dbReference type="EMBL" id="PUZ23475.1"/>
    </source>
</evidence>
<dbReference type="Gene3D" id="3.40.50.720">
    <property type="entry name" value="NAD(P)-binding Rossmann-like Domain"/>
    <property type="match status" value="1"/>
</dbReference>
<reference evidence="7 8" key="1">
    <citation type="submission" date="2018-04" db="EMBL/GenBank/DDBJ databases">
        <title>Chitinophaga fuyangensis sp. nov., isolated from soil in a chemical factory.</title>
        <authorList>
            <person name="Chen K."/>
        </authorList>
    </citation>
    <scope>NUCLEOTIDE SEQUENCE [LARGE SCALE GENOMIC DNA]</scope>
    <source>
        <strain evidence="7 8">LY-1</strain>
    </source>
</reference>
<evidence type="ECO:0000256" key="1">
    <source>
        <dbReference type="ARBA" id="ARBA00004496"/>
    </source>
</evidence>
<protein>
    <submittedName>
        <fullName evidence="7">NADP-dependent oxidoreductase</fullName>
    </submittedName>
</protein>
<dbReference type="SUPFAM" id="SSF51735">
    <property type="entry name" value="NAD(P)-binding Rossmann-fold domains"/>
    <property type="match status" value="1"/>
</dbReference>
<dbReference type="SUPFAM" id="SSF50129">
    <property type="entry name" value="GroES-like"/>
    <property type="match status" value="1"/>
</dbReference>
<gene>
    <name evidence="7" type="ORF">DCC81_21510</name>
</gene>
<evidence type="ECO:0000256" key="5">
    <source>
        <dbReference type="ARBA" id="ARBA00022884"/>
    </source>
</evidence>
<dbReference type="InterPro" id="IPR051603">
    <property type="entry name" value="Zinc-ADH_QOR/CCCR"/>
</dbReference>
<evidence type="ECO:0000313" key="8">
    <source>
        <dbReference type="Proteomes" id="UP000244450"/>
    </source>
</evidence>
<dbReference type="EMBL" id="QCYK01000003">
    <property type="protein sequence ID" value="PUZ23475.1"/>
    <property type="molecule type" value="Genomic_DNA"/>
</dbReference>
<dbReference type="InterPro" id="IPR036291">
    <property type="entry name" value="NAD(P)-bd_dom_sf"/>
</dbReference>
<dbReference type="GO" id="GO:0016491">
    <property type="term" value="F:oxidoreductase activity"/>
    <property type="evidence" value="ECO:0007669"/>
    <property type="project" value="InterPro"/>
</dbReference>
<dbReference type="AlphaFoldDB" id="A0A2T7BEH2"/>
<dbReference type="Pfam" id="PF08240">
    <property type="entry name" value="ADH_N"/>
    <property type="match status" value="1"/>
</dbReference>
<evidence type="ECO:0000256" key="2">
    <source>
        <dbReference type="ARBA" id="ARBA00011881"/>
    </source>
</evidence>
<dbReference type="GO" id="GO:0005737">
    <property type="term" value="C:cytoplasm"/>
    <property type="evidence" value="ECO:0007669"/>
    <property type="project" value="UniProtKB-SubCell"/>
</dbReference>
<keyword evidence="3" id="KW-0963">Cytoplasm</keyword>
<sequence>MKAIRIHEFGGPEVMKMETVARPVPAAGEILVKVYAASVNPADYVIREGGNDFLRPYLQLPMGLGIDLAGVVEAVGAGVENFKPGDRVYGLPNFLDGAYTEYLAARATQFARMPGTATFNEAAAMASCASIAWNGVMELGNVQAGQRILIHGAAGGVGNMALQFAKSRGAYVIGTASAHNFDFLRSLGADEVVDYKDENFETLLHDVTVVFNASPVRDAAMRMKSVQVMQEGGIFVCTQVDFPFSEAFINALAAKQATATFIGGTNLDFGYRLAEVATLVDEGKVKAVISKVYPWEEVAAAHRESETRHVRGKIVLEIRKEEEI</sequence>
<feature type="domain" description="Enoyl reductase (ER)" evidence="6">
    <location>
        <begin position="10"/>
        <end position="316"/>
    </location>
</feature>
<dbReference type="GO" id="GO:0008270">
    <property type="term" value="F:zinc ion binding"/>
    <property type="evidence" value="ECO:0007669"/>
    <property type="project" value="InterPro"/>
</dbReference>
<accession>A0A2T7BEH2</accession>
<evidence type="ECO:0000259" key="6">
    <source>
        <dbReference type="SMART" id="SM00829"/>
    </source>
</evidence>
<dbReference type="InterPro" id="IPR013154">
    <property type="entry name" value="ADH-like_N"/>
</dbReference>
<organism evidence="7 8">
    <name type="scientific">Chitinophaga parva</name>
    <dbReference type="NCBI Taxonomy" id="2169414"/>
    <lineage>
        <taxon>Bacteria</taxon>
        <taxon>Pseudomonadati</taxon>
        <taxon>Bacteroidota</taxon>
        <taxon>Chitinophagia</taxon>
        <taxon>Chitinophagales</taxon>
        <taxon>Chitinophagaceae</taxon>
        <taxon>Chitinophaga</taxon>
    </lineage>
</organism>
<comment type="subcellular location">
    <subcellularLocation>
        <location evidence="1">Cytoplasm</location>
    </subcellularLocation>
</comment>
<keyword evidence="5" id="KW-0694">RNA-binding</keyword>
<proteinExistence type="predicted"/>
<dbReference type="Pfam" id="PF13602">
    <property type="entry name" value="ADH_zinc_N_2"/>
    <property type="match status" value="1"/>
</dbReference>
<keyword evidence="4" id="KW-0521">NADP</keyword>
<dbReference type="OrthoDB" id="634508at2"/>